<evidence type="ECO:0008006" key="2">
    <source>
        <dbReference type="Google" id="ProtNLM"/>
    </source>
</evidence>
<name>A0A7C4TBC2_UNCW3</name>
<dbReference type="Gene3D" id="1.25.40.10">
    <property type="entry name" value="Tetratricopeptide repeat domain"/>
    <property type="match status" value="2"/>
</dbReference>
<accession>A0A7C4TBC2</accession>
<dbReference type="SUPFAM" id="SSF48452">
    <property type="entry name" value="TPR-like"/>
    <property type="match status" value="1"/>
</dbReference>
<evidence type="ECO:0000313" key="1">
    <source>
        <dbReference type="EMBL" id="HGV96966.1"/>
    </source>
</evidence>
<dbReference type="InterPro" id="IPR011990">
    <property type="entry name" value="TPR-like_helical_dom_sf"/>
</dbReference>
<organism evidence="1">
    <name type="scientific">candidate division WOR-3 bacterium</name>
    <dbReference type="NCBI Taxonomy" id="2052148"/>
    <lineage>
        <taxon>Bacteria</taxon>
        <taxon>Bacteria division WOR-3</taxon>
    </lineage>
</organism>
<gene>
    <name evidence="1" type="ORF">ENV60_01540</name>
</gene>
<dbReference type="EMBL" id="DTGZ01000028">
    <property type="protein sequence ID" value="HGV96966.1"/>
    <property type="molecule type" value="Genomic_DNA"/>
</dbReference>
<proteinExistence type="predicted"/>
<protein>
    <recommendedName>
        <fullName evidence="2">Tetratricopeptide repeat protein</fullName>
    </recommendedName>
</protein>
<reference evidence="1" key="1">
    <citation type="journal article" date="2020" name="mSystems">
        <title>Genome- and Community-Level Interaction Insights into Carbon Utilization and Element Cycling Functions of Hydrothermarchaeota in Hydrothermal Sediment.</title>
        <authorList>
            <person name="Zhou Z."/>
            <person name="Liu Y."/>
            <person name="Xu W."/>
            <person name="Pan J."/>
            <person name="Luo Z.H."/>
            <person name="Li M."/>
        </authorList>
    </citation>
    <scope>NUCLEOTIDE SEQUENCE [LARGE SCALE GENOMIC DNA]</scope>
    <source>
        <strain evidence="1">SpSt-774</strain>
    </source>
</reference>
<sequence length="331" mass="39048">MNLHKMLFTTLSILITSAYLNPIEVQDLIQKGLRFSYIENFDSAAFYFGKVIEIYPENPAGYFFSAALLQLKMMDGCHFDEEKEFIRLMKRVQNICETILKEEDNLWARFYLGSSYAYRAVYEGLKGNYLETFNYGVKGGRILQSIIKIDSLFYDAYLGAGTYEYFWARASRYLPFLKLADGDVEEAIRKLHIAAEKSFYSGPTARNSLVFIYGEEKEFDKATYIIDSLLKEYSESKTFHWNKAELEFKKKNYPVALELYQWLFNRYITEENYSNLAQCKLYIGKCYYEMGNRIEAKKALKEVIGYKKYEARYSKIKEYCREAYRLLSRIL</sequence>
<comment type="caution">
    <text evidence="1">The sequence shown here is derived from an EMBL/GenBank/DDBJ whole genome shotgun (WGS) entry which is preliminary data.</text>
</comment>
<dbReference type="AlphaFoldDB" id="A0A7C4TBC2"/>